<feature type="transmembrane region" description="Helical" evidence="1">
    <location>
        <begin position="225"/>
        <end position="247"/>
    </location>
</feature>
<sequence>MSLATMISELWRFCKENLLKIILGAAVLTALLFGLRVLLTDHPEESLSSAADQTVQADEATLEASKEGLKTAYSQEPAEFQFSALVEDGNVFSNSFLIDEYLARPDMVKKAEEKSGVKFADSLQAEQNLGLYKNGDFRGGLAAVRDTSSGVITLRVLLGKTPEENKKIAQAYYDILQEPLPFTRDLNLIMLGRPEIGERLDLSQYEMVATPNTIASIVGSNSLPLWLLLVAAYIVALLIVAFLLFIWRLFDGKIRYAFEYVWAFEDEHLLAKNMDEGVQHFINQPYGKDRLLLAEEGGLNAPLASQQTLEGFSGQMDEIVILLQAGQSHKKWYQAQYRLAKLYHVPIKIVHLIQA</sequence>
<proteinExistence type="predicted"/>
<reference evidence="2 3" key="1">
    <citation type="journal article" date="2016" name="Genome Announc.">
        <title>Complete Genome Sequences of Aerococcus christensenii CCUG 28831T, Aerococcus sanguinicola CCUG 43001T, Aerococcus urinae CCUG 36881T, Aerococcus urinaeequi CCUG 28094T, Aerococcus urinaehominis CCUG 42038 BT, and Aerococcus viridans CCUG 4311T.</title>
        <authorList>
            <person name="Carkaci D."/>
            <person name="Dargis R."/>
            <person name="Nielsen X.C."/>
            <person name="Skovgaard O."/>
            <person name="Fuursted K."/>
            <person name="Christensen J.J."/>
        </authorList>
    </citation>
    <scope>NUCLEOTIDE SEQUENCE [LARGE SCALE GENOMIC DNA]</scope>
    <source>
        <strain evidence="2 3">CCUG43001</strain>
    </source>
</reference>
<protein>
    <submittedName>
        <fullName evidence="2">Uncharacterized protein</fullName>
    </submittedName>
</protein>
<evidence type="ECO:0000313" key="3">
    <source>
        <dbReference type="Proteomes" id="UP000069912"/>
    </source>
</evidence>
<dbReference type="Proteomes" id="UP000069912">
    <property type="component" value="Chromosome"/>
</dbReference>
<reference evidence="3" key="2">
    <citation type="submission" date="2016-01" db="EMBL/GenBank/DDBJ databases">
        <title>Six Aerococcus type strain genome sequencing and assembly using PacBio and Illumina Hiseq.</title>
        <authorList>
            <person name="Carkaci D."/>
            <person name="Dargis R."/>
            <person name="Nielsen X.C."/>
            <person name="Skovgaard O."/>
            <person name="Fuursted K."/>
            <person name="Christensen J.J."/>
        </authorList>
    </citation>
    <scope>NUCLEOTIDE SEQUENCE [LARGE SCALE GENOMIC DNA]</scope>
    <source>
        <strain evidence="3">CCUG43001</strain>
    </source>
</reference>
<keyword evidence="3" id="KW-1185">Reference proteome</keyword>
<organism evidence="2 3">
    <name type="scientific">Aerococcus sanguinicola</name>
    <dbReference type="NCBI Taxonomy" id="119206"/>
    <lineage>
        <taxon>Bacteria</taxon>
        <taxon>Bacillati</taxon>
        <taxon>Bacillota</taxon>
        <taxon>Bacilli</taxon>
        <taxon>Lactobacillales</taxon>
        <taxon>Aerococcaceae</taxon>
        <taxon>Aerococcus</taxon>
    </lineage>
</organism>
<keyword evidence="1" id="KW-0812">Transmembrane</keyword>
<dbReference type="RefSeq" id="WP_067972663.1">
    <property type="nucleotide sequence ID" value="NZ_CAJHKN010000003.1"/>
</dbReference>
<dbReference type="EMBL" id="CP014160">
    <property type="protein sequence ID" value="AMB93699.1"/>
    <property type="molecule type" value="Genomic_DNA"/>
</dbReference>
<name>A0A109RCZ6_9LACT</name>
<accession>A0A109RCZ6</accession>
<keyword evidence="1" id="KW-1133">Transmembrane helix</keyword>
<keyword evidence="1" id="KW-0472">Membrane</keyword>
<evidence type="ECO:0000256" key="1">
    <source>
        <dbReference type="SAM" id="Phobius"/>
    </source>
</evidence>
<dbReference type="KEGG" id="asan:AWM72_02500"/>
<feature type="transmembrane region" description="Helical" evidence="1">
    <location>
        <begin position="21"/>
        <end position="39"/>
    </location>
</feature>
<gene>
    <name evidence="2" type="ORF">AWM72_02500</name>
</gene>
<dbReference type="GeneID" id="92902937"/>
<evidence type="ECO:0000313" key="2">
    <source>
        <dbReference type="EMBL" id="AMB93699.1"/>
    </source>
</evidence>
<dbReference type="AlphaFoldDB" id="A0A109RCZ6"/>